<dbReference type="EC" id="3.4.22.49" evidence="2"/>
<dbReference type="InterPro" id="IPR056933">
    <property type="entry name" value="TPR_ESP1"/>
</dbReference>
<evidence type="ECO:0000313" key="7">
    <source>
        <dbReference type="Proteomes" id="UP001229421"/>
    </source>
</evidence>
<keyword evidence="4" id="KW-0159">Chromosome partition</keyword>
<dbReference type="PANTHER" id="PTHR12792:SF0">
    <property type="entry name" value="SEPARIN"/>
    <property type="match status" value="1"/>
</dbReference>
<dbReference type="InterPro" id="IPR030397">
    <property type="entry name" value="SEPARIN_core_dom"/>
</dbReference>
<organism evidence="6 7">
    <name type="scientific">Tagetes erecta</name>
    <name type="common">African marigold</name>
    <dbReference type="NCBI Taxonomy" id="13708"/>
    <lineage>
        <taxon>Eukaryota</taxon>
        <taxon>Viridiplantae</taxon>
        <taxon>Streptophyta</taxon>
        <taxon>Embryophyta</taxon>
        <taxon>Tracheophyta</taxon>
        <taxon>Spermatophyta</taxon>
        <taxon>Magnoliopsida</taxon>
        <taxon>eudicotyledons</taxon>
        <taxon>Gunneridae</taxon>
        <taxon>Pentapetalae</taxon>
        <taxon>asterids</taxon>
        <taxon>campanulids</taxon>
        <taxon>Asterales</taxon>
        <taxon>Asteraceae</taxon>
        <taxon>Asteroideae</taxon>
        <taxon>Heliantheae alliance</taxon>
        <taxon>Tageteae</taxon>
        <taxon>Tagetes</taxon>
    </lineage>
</organism>
<evidence type="ECO:0000256" key="3">
    <source>
        <dbReference type="ARBA" id="ARBA00022801"/>
    </source>
</evidence>
<evidence type="ECO:0000256" key="4">
    <source>
        <dbReference type="ARBA" id="ARBA00022829"/>
    </source>
</evidence>
<dbReference type="GO" id="GO:0072686">
    <property type="term" value="C:mitotic spindle"/>
    <property type="evidence" value="ECO:0007669"/>
    <property type="project" value="TreeGrafter"/>
</dbReference>
<reference evidence="6" key="1">
    <citation type="journal article" date="2023" name="bioRxiv">
        <title>Improved chromosome-level genome assembly for marigold (Tagetes erecta).</title>
        <authorList>
            <person name="Jiang F."/>
            <person name="Yuan L."/>
            <person name="Wang S."/>
            <person name="Wang H."/>
            <person name="Xu D."/>
            <person name="Wang A."/>
            <person name="Fan W."/>
        </authorList>
    </citation>
    <scope>NUCLEOTIDE SEQUENCE</scope>
    <source>
        <strain evidence="6">WSJ</strain>
        <tissue evidence="6">Leaf</tissue>
    </source>
</reference>
<evidence type="ECO:0000259" key="5">
    <source>
        <dbReference type="PROSITE" id="PS51700"/>
    </source>
</evidence>
<comment type="catalytic activity">
    <reaction evidence="1">
        <text>All bonds known to be hydrolyzed by this endopeptidase have arginine in P1 and an acidic residue in P4. P6 is often occupied by an acidic residue or by a hydroxy-amino-acid residue, the phosphorylation of which enhances cleavage.</text>
        <dbReference type="EC" id="3.4.22.49"/>
    </reaction>
</comment>
<accession>A0AAD8L6E8</accession>
<proteinExistence type="predicted"/>
<dbReference type="InterPro" id="IPR005314">
    <property type="entry name" value="Peptidase_C50"/>
</dbReference>
<evidence type="ECO:0000256" key="2">
    <source>
        <dbReference type="ARBA" id="ARBA00012489"/>
    </source>
</evidence>
<dbReference type="GO" id="GO:0005737">
    <property type="term" value="C:cytoplasm"/>
    <property type="evidence" value="ECO:0007669"/>
    <property type="project" value="TreeGrafter"/>
</dbReference>
<dbReference type="Pfam" id="PF25110">
    <property type="entry name" value="TPR_ESP1"/>
    <property type="match status" value="1"/>
</dbReference>
<dbReference type="Pfam" id="PF03568">
    <property type="entry name" value="Separin_C"/>
    <property type="match status" value="1"/>
</dbReference>
<gene>
    <name evidence="6" type="ORF">QVD17_01104</name>
</gene>
<dbReference type="GO" id="GO:0005634">
    <property type="term" value="C:nucleus"/>
    <property type="evidence" value="ECO:0007669"/>
    <property type="project" value="InterPro"/>
</dbReference>
<sequence length="1439" mass="162772">MASSSSSSPCQQRHPVEIQRLELMHCYVKWERYDDAQSLGLTLLASLSAKTKAKGRVVPELRKHNHHKDTALLILEVVVTLVQCVANARTKDEQDYHRLISMVNQLQPWLRVIGVDGYEKLYKMLLSYMSKCALFLVGEHASFDVNLTHKFFVETFSEYKRLFLNECIKFLSEAISTMSDMYEKDKEACGSANLLATAYCLRALSAQEAEPNSKLYVQDIGCALKLWLNEDHSQFIKHTDMVSHNTFILLYHVGDLLSLKGNMEFHPEIYELIIRFFTCKKHVSVKECLVMLWQSKSLSHGLCMSDVDDSFILTFSKHCNLFQSLEFWKSCMENIKSLEVGFQQCFSVISTLSSPSTCSRDHAAECTHVTIDDIKKCASDLSNTNDVPLASRSLFLSANLYYGLSERMILKGSMIEAFFAGEEAYRLRVKLFREYFTCSTEKHKEIIGDNGEIIQKQGYGLKSFGMHSSVATTCLYDKGSSDIDFILTPWNVLRCYLESTLQVATIHEILGNGSQAESFLQLGKNISYFQGLPVFLVSFSIALGKVYRKQHHWYLAEKELESARAVLFDNHNHISCLKCKLVLEVTLNQQFGDLFRSRFYSKDDDRSKGLTESEHFYRSAIEKLKLSEWKNCVSNPKETSSRNMMFCDTVLNDGKDVNVSSDCGNHEKLKAVRPKATGNSKKAAKVLPQEQKLTSRITRSSKLKNESFQNELKWRHKSSVDCIVSCKCEVTCVFDEANCWHCVPFGVMKSSSLTSVMKMKWECIRRRFLLKLFIGTGKCLSARGDTDGALKVFLESISVLVNRSTFYPSKFKISFTFLAELVNKNVISDAFAIEHAALLYNICWFSLRSSCGNGARNHSCDIPIPVVVSGLKLSFIVAREVPELFQKISRLLAVLYTLSPSNKAFSMFTSYNTSLSESKWASYFHQASVGTHTNYQFPYLETQMNQKTMIVDGSFSSGSASLSLHSLAPKSVLELEAFILEYFRGLPRATIICLSMLGDAYASWLGDLLPCKPHTRAWVMFSRLNSDCAPFVVVLPIDSILAGSLKDNEDTSSDIIFDTNCSDDPWVCPWGRTITLVDEIAPLLRKILEENYVLSTKKCTSRDPKGNKKRKLDQRLCNLLRDMEDLWFGPWKHFLLGEMSDHKQTEFLQKKLVKDLKSMCKIDVDEDIIKAVVRGGVHQKECLSELMLKKGCYIGGRECSSLVSEALLNVMHEFGQEGSVDREPVILVTEFDLHMLPWESLPVLRNQEVYRMPSVFSILWTYDKCYHFREKDGKYSTLYPTIDPLDAYYLLNLGDNLREAKFGNWFKDKILKGTTGTSPSKNELSTALKDHDLFIYVGHGNGLQYIPGAEIQQLDRCAAALLLGCGSGSLLLNGSYIPNGAPLYYLSAGSPVIIATLWDVVHTEIGLFGEAVFNKWINTGHCSQCTITTNIDGEKKTKG</sequence>
<keyword evidence="3" id="KW-0378">Hydrolase</keyword>
<evidence type="ECO:0000313" key="6">
    <source>
        <dbReference type="EMBL" id="KAK1435343.1"/>
    </source>
</evidence>
<evidence type="ECO:0000256" key="1">
    <source>
        <dbReference type="ARBA" id="ARBA00000451"/>
    </source>
</evidence>
<name>A0AAD8L6E8_TARER</name>
<keyword evidence="7" id="KW-1185">Reference proteome</keyword>
<protein>
    <recommendedName>
        <fullName evidence="2">separase</fullName>
        <ecNumber evidence="2">3.4.22.49</ecNumber>
    </recommendedName>
</protein>
<comment type="caution">
    <text evidence="6">The sequence shown here is derived from an EMBL/GenBank/DDBJ whole genome shotgun (WGS) entry which is preliminary data.</text>
</comment>
<dbReference type="GO" id="GO:0004197">
    <property type="term" value="F:cysteine-type endopeptidase activity"/>
    <property type="evidence" value="ECO:0007669"/>
    <property type="project" value="InterPro"/>
</dbReference>
<dbReference type="EMBL" id="JAUHHV010000001">
    <property type="protein sequence ID" value="KAK1435343.1"/>
    <property type="molecule type" value="Genomic_DNA"/>
</dbReference>
<feature type="domain" description="Peptidase C50" evidence="5">
    <location>
        <begin position="1275"/>
        <end position="1376"/>
    </location>
</feature>
<dbReference type="PROSITE" id="PS51700">
    <property type="entry name" value="SEPARIN"/>
    <property type="match status" value="1"/>
</dbReference>
<dbReference type="GO" id="GO:0051307">
    <property type="term" value="P:meiotic chromosome separation"/>
    <property type="evidence" value="ECO:0007669"/>
    <property type="project" value="TreeGrafter"/>
</dbReference>
<dbReference type="PANTHER" id="PTHR12792">
    <property type="entry name" value="EXTRA SPINDLE POLES 1-RELATED"/>
    <property type="match status" value="1"/>
</dbReference>
<dbReference type="GO" id="GO:0006508">
    <property type="term" value="P:proteolysis"/>
    <property type="evidence" value="ECO:0007669"/>
    <property type="project" value="InterPro"/>
</dbReference>
<dbReference type="Proteomes" id="UP001229421">
    <property type="component" value="Unassembled WGS sequence"/>
</dbReference>